<accession>A0A1G7J5Z7</accession>
<feature type="coiled-coil region" evidence="3">
    <location>
        <begin position="245"/>
        <end position="277"/>
    </location>
</feature>
<protein>
    <submittedName>
        <fullName evidence="5">Macrolide transport system ATP-binding/permease protein</fullName>
    </submittedName>
</protein>
<keyword evidence="3" id="KW-0175">Coiled coil</keyword>
<dbReference type="PANTHER" id="PTHR42855">
    <property type="entry name" value="ABC TRANSPORTER ATP-BINDING SUBUNIT"/>
    <property type="match status" value="1"/>
</dbReference>
<sequence>MTIQAILNEATYRVGNTEVFQQISAKLKKGGRIGLIGRNGSGKSTLLQILAGELELCSGSLRWEEPNLKIKYVRQEEEDFGSHVSHHLEEKLLMKWQVSKDVLFSELSGGEKLKRRLAEAFAVQANILLLDEPTNHLDEAGMEVLLHQMEQFKGTIITVSHDRAFLDRFAQIIWSLEQGGLVVHNGNYTSYRNKREKDREDQRHHYAMQQQKISQIQEQISELQSWSEKAHRESTKKEGFKEYYRVKAKRTDQQIKSKRKRLEKELAENKIERVIEDAEVKFSLEANKKVGKRFLEVKDLSKKFNERVLFEKANFTIKHGEKIAIRGGNGAGKTTLLQMIAGHESYDGTLWVSPSANIGYLTQSVFDLPLHAKPESLFYTTTFEERAWVQNTMKHLGFTSRQWQQPIENMSMGERVKLKLMAFILEDKDVLILDEPTNHLDLPSREQLENTLSSFTGTLIVVSHDNYFVDRVTDQSLWIEEGRIRRDPGQKESTSVDYEQQLLKLETERQYVLGKLSMLTVKDMEYAKLDQMFIDLSKEISVLRQNSLKK</sequence>
<evidence type="ECO:0000256" key="2">
    <source>
        <dbReference type="ARBA" id="ARBA00022840"/>
    </source>
</evidence>
<dbReference type="Pfam" id="PF00005">
    <property type="entry name" value="ABC_tran"/>
    <property type="match status" value="2"/>
</dbReference>
<dbReference type="CDD" id="cd03221">
    <property type="entry name" value="ABCF_EF-3"/>
    <property type="match status" value="2"/>
</dbReference>
<dbReference type="InterPro" id="IPR032781">
    <property type="entry name" value="ABC_tran_Xtn"/>
</dbReference>
<dbReference type="InterPro" id="IPR003593">
    <property type="entry name" value="AAA+_ATPase"/>
</dbReference>
<dbReference type="PROSITE" id="PS50893">
    <property type="entry name" value="ABC_TRANSPORTER_2"/>
    <property type="match status" value="2"/>
</dbReference>
<dbReference type="SUPFAM" id="SSF52540">
    <property type="entry name" value="P-loop containing nucleoside triphosphate hydrolases"/>
    <property type="match status" value="2"/>
</dbReference>
<dbReference type="OrthoDB" id="9762369at2"/>
<dbReference type="GO" id="GO:0016887">
    <property type="term" value="F:ATP hydrolysis activity"/>
    <property type="evidence" value="ECO:0007669"/>
    <property type="project" value="InterPro"/>
</dbReference>
<evidence type="ECO:0000256" key="1">
    <source>
        <dbReference type="ARBA" id="ARBA00022741"/>
    </source>
</evidence>
<dbReference type="RefSeq" id="WP_091228295.1">
    <property type="nucleotide sequence ID" value="NZ_FNBG01000007.1"/>
</dbReference>
<keyword evidence="1" id="KW-0547">Nucleotide-binding</keyword>
<dbReference type="Gene3D" id="3.40.50.300">
    <property type="entry name" value="P-loop containing nucleotide triphosphate hydrolases"/>
    <property type="match status" value="3"/>
</dbReference>
<proteinExistence type="predicted"/>
<dbReference type="STRING" id="670482.SAMN04488542_10732"/>
<dbReference type="GO" id="GO:0005524">
    <property type="term" value="F:ATP binding"/>
    <property type="evidence" value="ECO:0007669"/>
    <property type="project" value="UniProtKB-KW"/>
</dbReference>
<gene>
    <name evidence="5" type="ORF">SAMN04488542_10732</name>
</gene>
<reference evidence="5 6" key="1">
    <citation type="submission" date="2016-10" db="EMBL/GenBank/DDBJ databases">
        <authorList>
            <person name="de Groot N.N."/>
        </authorList>
    </citation>
    <scope>NUCLEOTIDE SEQUENCE [LARGE SCALE GENOMIC DNA]</scope>
    <source>
        <strain evidence="5 6">DSM 28129</strain>
    </source>
</reference>
<dbReference type="InterPro" id="IPR051309">
    <property type="entry name" value="ABCF_ATPase"/>
</dbReference>
<evidence type="ECO:0000259" key="4">
    <source>
        <dbReference type="PROSITE" id="PS50893"/>
    </source>
</evidence>
<dbReference type="SMART" id="SM00382">
    <property type="entry name" value="AAA"/>
    <property type="match status" value="2"/>
</dbReference>
<dbReference type="NCBIfam" id="NF000355">
    <property type="entry name" value="ribo_prot_ABC_F"/>
    <property type="match status" value="1"/>
</dbReference>
<dbReference type="EMBL" id="FNBG01000007">
    <property type="protein sequence ID" value="SDF20316.1"/>
    <property type="molecule type" value="Genomic_DNA"/>
</dbReference>
<dbReference type="AlphaFoldDB" id="A0A1G7J5Z7"/>
<dbReference type="InterPro" id="IPR003439">
    <property type="entry name" value="ABC_transporter-like_ATP-bd"/>
</dbReference>
<dbReference type="PANTHER" id="PTHR42855:SF2">
    <property type="entry name" value="DRUG RESISTANCE ABC TRANSPORTER,ATP-BINDING PROTEIN"/>
    <property type="match status" value="1"/>
</dbReference>
<evidence type="ECO:0000313" key="6">
    <source>
        <dbReference type="Proteomes" id="UP000198972"/>
    </source>
</evidence>
<evidence type="ECO:0000256" key="3">
    <source>
        <dbReference type="SAM" id="Coils"/>
    </source>
</evidence>
<name>A0A1G7J5Z7_9BACL</name>
<dbReference type="Pfam" id="PF12848">
    <property type="entry name" value="ABC_tran_Xtn"/>
    <property type="match status" value="1"/>
</dbReference>
<keyword evidence="2 5" id="KW-0067">ATP-binding</keyword>
<dbReference type="Proteomes" id="UP000198972">
    <property type="component" value="Unassembled WGS sequence"/>
</dbReference>
<evidence type="ECO:0000313" key="5">
    <source>
        <dbReference type="EMBL" id="SDF20316.1"/>
    </source>
</evidence>
<dbReference type="InterPro" id="IPR027417">
    <property type="entry name" value="P-loop_NTPase"/>
</dbReference>
<organism evidence="5 6">
    <name type="scientific">Fontibacillus panacisegetis</name>
    <dbReference type="NCBI Taxonomy" id="670482"/>
    <lineage>
        <taxon>Bacteria</taxon>
        <taxon>Bacillati</taxon>
        <taxon>Bacillota</taxon>
        <taxon>Bacilli</taxon>
        <taxon>Bacillales</taxon>
        <taxon>Paenibacillaceae</taxon>
        <taxon>Fontibacillus</taxon>
    </lineage>
</organism>
<keyword evidence="6" id="KW-1185">Reference proteome</keyword>
<feature type="domain" description="ABC transporter" evidence="4">
    <location>
        <begin position="295"/>
        <end position="506"/>
    </location>
</feature>
<feature type="domain" description="ABC transporter" evidence="4">
    <location>
        <begin position="1"/>
        <end position="203"/>
    </location>
</feature>